<dbReference type="AlphaFoldDB" id="A0A6L5GQJ0"/>
<dbReference type="EMBL" id="VOGB01000004">
    <property type="protein sequence ID" value="MQM72477.1"/>
    <property type="molecule type" value="Genomic_DNA"/>
</dbReference>
<proteinExistence type="predicted"/>
<organism evidence="1 2">
    <name type="scientific">Candidatus Pseudoramibacter fermentans</name>
    <dbReference type="NCBI Taxonomy" id="2594427"/>
    <lineage>
        <taxon>Bacteria</taxon>
        <taxon>Bacillati</taxon>
        <taxon>Bacillota</taxon>
        <taxon>Clostridia</taxon>
        <taxon>Eubacteriales</taxon>
        <taxon>Eubacteriaceae</taxon>
        <taxon>Pseudoramibacter</taxon>
    </lineage>
</organism>
<evidence type="ECO:0000313" key="2">
    <source>
        <dbReference type="Proteomes" id="UP000473648"/>
    </source>
</evidence>
<accession>A0A6L5GQJ0</accession>
<comment type="caution">
    <text evidence="1">The sequence shown here is derived from an EMBL/GenBank/DDBJ whole genome shotgun (WGS) entry which is preliminary data.</text>
</comment>
<sequence length="80" mass="9061">MTIWEEDIPVHVVALPPRIHSLISKNDEGDVAIFINEALSLEMKRACLEHELAHFRRGDLDYGAASSADRIERKRHEAAV</sequence>
<protein>
    <recommendedName>
        <fullName evidence="3">ImmA/IrrE family metallo-endopeptidase</fullName>
    </recommendedName>
</protein>
<evidence type="ECO:0008006" key="3">
    <source>
        <dbReference type="Google" id="ProtNLM"/>
    </source>
</evidence>
<dbReference type="Proteomes" id="UP000473648">
    <property type="component" value="Unassembled WGS sequence"/>
</dbReference>
<keyword evidence="2" id="KW-1185">Reference proteome</keyword>
<reference evidence="1" key="1">
    <citation type="journal article" date="2020" name="Appl. Environ. Microbiol.">
        <title>Medium-Chain Fatty Acid Synthesis by 'Candidatus Weimeria bifida' gen. nov., sp. nov., and 'Candidatus Pseudoramibacter fermentans' sp. nov.</title>
        <authorList>
            <person name="Scarborough M.J."/>
            <person name="Myers K.S."/>
            <person name="Donohue T.J."/>
            <person name="Noguera D.R."/>
        </authorList>
    </citation>
    <scope>NUCLEOTIDE SEQUENCE</scope>
    <source>
        <strain evidence="1">EUB1.1</strain>
    </source>
</reference>
<name>A0A6L5GQJ0_9FIRM</name>
<gene>
    <name evidence="1" type="ORF">FRC53_03430</name>
</gene>
<evidence type="ECO:0000313" key="1">
    <source>
        <dbReference type="EMBL" id="MQM72477.1"/>
    </source>
</evidence>